<organism evidence="1 2">
    <name type="scientific">Gemmobacter caeni</name>
    <dbReference type="NCBI Taxonomy" id="589035"/>
    <lineage>
        <taxon>Bacteria</taxon>
        <taxon>Pseudomonadati</taxon>
        <taxon>Pseudomonadota</taxon>
        <taxon>Alphaproteobacteria</taxon>
        <taxon>Rhodobacterales</taxon>
        <taxon>Paracoccaceae</taxon>
        <taxon>Gemmobacter</taxon>
    </lineage>
</organism>
<reference evidence="1 2" key="1">
    <citation type="submission" date="2018-04" db="EMBL/GenBank/DDBJ databases">
        <title>Genomic Encyclopedia of Archaeal and Bacterial Type Strains, Phase II (KMG-II): from individual species to whole genera.</title>
        <authorList>
            <person name="Goeker M."/>
        </authorList>
    </citation>
    <scope>NUCLEOTIDE SEQUENCE [LARGE SCALE GENOMIC DNA]</scope>
    <source>
        <strain evidence="1 2">DSM 21823</strain>
    </source>
</reference>
<dbReference type="Gene3D" id="3.40.50.300">
    <property type="entry name" value="P-loop containing nucleotide triphosphate hydrolases"/>
    <property type="match status" value="1"/>
</dbReference>
<sequence length="202" mass="22274">MTTPAVLADEIRRRAAGRGRFITALAGPPGAGKSTLAAALVAALGEGARVVPMDGFHLDNRVLEARGLQTRKGCPESFDALGFVHLVQRLRAEPEVVIPTFDRRLDLARAGGDVVRPDDRLLIVEGNYLLLDEAPWSDARPLYDLTLALEVPEAELERRLVRRWLDHGFAPEQARDKALSNDIPNARRVLRHSAQAEIEIRP</sequence>
<keyword evidence="1" id="KW-0808">Transferase</keyword>
<dbReference type="RefSeq" id="WP_108130128.1">
    <property type="nucleotide sequence ID" value="NZ_QBKP01000015.1"/>
</dbReference>
<dbReference type="GO" id="GO:0016301">
    <property type="term" value="F:kinase activity"/>
    <property type="evidence" value="ECO:0007669"/>
    <property type="project" value="UniProtKB-KW"/>
</dbReference>
<accession>A0A2T6ASI8</accession>
<protein>
    <submittedName>
        <fullName evidence="1">Fructokinase</fullName>
    </submittedName>
</protein>
<gene>
    <name evidence="1" type="ORF">C8N34_11546</name>
</gene>
<keyword evidence="2" id="KW-1185">Reference proteome</keyword>
<dbReference type="PANTHER" id="PTHR10285">
    <property type="entry name" value="URIDINE KINASE"/>
    <property type="match status" value="1"/>
</dbReference>
<proteinExistence type="predicted"/>
<dbReference type="SUPFAM" id="SSF52540">
    <property type="entry name" value="P-loop containing nucleoside triphosphate hydrolases"/>
    <property type="match status" value="1"/>
</dbReference>
<dbReference type="OrthoDB" id="1550976at2"/>
<dbReference type="EMBL" id="QBKP01000015">
    <property type="protein sequence ID" value="PTX46791.1"/>
    <property type="molecule type" value="Genomic_DNA"/>
</dbReference>
<dbReference type="InterPro" id="IPR027417">
    <property type="entry name" value="P-loop_NTPase"/>
</dbReference>
<comment type="caution">
    <text evidence="1">The sequence shown here is derived from an EMBL/GenBank/DDBJ whole genome shotgun (WGS) entry which is preliminary data.</text>
</comment>
<evidence type="ECO:0000313" key="2">
    <source>
        <dbReference type="Proteomes" id="UP000244224"/>
    </source>
</evidence>
<evidence type="ECO:0000313" key="1">
    <source>
        <dbReference type="EMBL" id="PTX46791.1"/>
    </source>
</evidence>
<dbReference type="AlphaFoldDB" id="A0A2T6ASI8"/>
<name>A0A2T6ASI8_9RHOB</name>
<dbReference type="Proteomes" id="UP000244224">
    <property type="component" value="Unassembled WGS sequence"/>
</dbReference>
<keyword evidence="1" id="KW-0418">Kinase</keyword>
<dbReference type="NCBIfam" id="NF006746">
    <property type="entry name" value="PRK09270.1-5"/>
    <property type="match status" value="1"/>
</dbReference>